<organism evidence="11 12">
    <name type="scientific">Variovorax beijingensis</name>
    <dbReference type="NCBI Taxonomy" id="2496117"/>
    <lineage>
        <taxon>Bacteria</taxon>
        <taxon>Pseudomonadati</taxon>
        <taxon>Pseudomonadota</taxon>
        <taxon>Betaproteobacteria</taxon>
        <taxon>Burkholderiales</taxon>
        <taxon>Comamonadaceae</taxon>
        <taxon>Variovorax</taxon>
    </lineage>
</organism>
<keyword evidence="8" id="KW-0998">Cell outer membrane</keyword>
<dbReference type="PROSITE" id="PS51779">
    <property type="entry name" value="POTRA"/>
    <property type="match status" value="1"/>
</dbReference>
<dbReference type="Proteomes" id="UP000319722">
    <property type="component" value="Unassembled WGS sequence"/>
</dbReference>
<sequence length="576" mass="61816">MKRTTGMRAIQRSTPVALAATALVSATLLVAVQRAHAAEPDANALLPTKDPCGSCDRPLAQATGTVAPQSLPAPPQAPAAKFKLNDLRLNGVKALSNEELQSITAPYIGRDVTLGDLESLAQAITARYKERGYFLAQAVVPVQTVRDGIVEISVIEGRLGKVEVIVAPDAPVGEARVRGFLAPLQPGEAVNAPAYERSMLLLSDQPGIKVSSALQEGTQPGTTDLSVEVAAAPRWAFAAEADNHGTKESGRYRLGGTMRWASPFGIGDNLDVRAMVSNGNALQFGRVAYEAPIGSSGLRAGVGLARVNYELGGEFSELGAQGKADVFDVSLSYPLIRQRQHNLFLRLSADSKKLTDEYTAVDFSARKRVRGFGLGWTWERRDDWLGGGYWASTGNLYHGRLSIRDADSLQTDQGPGGHRTEGGFTKATFQLSRLQAVLPRHSLYLALGGQWASKNLDASEKLSLGGARAVRAYPSGELLVDQGVIGTVEWRWSFDAEFTPFVFYDAARGRPTKNPTIFDAGSHSRSLRGAGIGLSWTRPGNFTINATLAWRAGTDPARTDGGGRNPRLYVQAQKTF</sequence>
<evidence type="ECO:0000256" key="1">
    <source>
        <dbReference type="ARBA" id="ARBA00004442"/>
    </source>
</evidence>
<comment type="similarity">
    <text evidence="2">Belongs to the TPS (TC 1.B.20) family.</text>
</comment>
<evidence type="ECO:0000313" key="11">
    <source>
        <dbReference type="EMBL" id="TWD87300.1"/>
    </source>
</evidence>
<comment type="subcellular location">
    <subcellularLocation>
        <location evidence="1">Cell outer membrane</location>
    </subcellularLocation>
</comment>
<comment type="caution">
    <text evidence="11">The sequence shown here is derived from an EMBL/GenBank/DDBJ whole genome shotgun (WGS) entry which is preliminary data.</text>
</comment>
<keyword evidence="6" id="KW-0653">Protein transport</keyword>
<reference evidence="11 12" key="1">
    <citation type="submission" date="2019-06" db="EMBL/GenBank/DDBJ databases">
        <title>Sorghum-associated microbial communities from plants grown in Nebraska, USA.</title>
        <authorList>
            <person name="Schachtman D."/>
        </authorList>
    </citation>
    <scope>NUCLEOTIDE SEQUENCE [LARGE SCALE GENOMIC DNA]</scope>
    <source>
        <strain evidence="11 12">T529</strain>
    </source>
</reference>
<evidence type="ECO:0000256" key="4">
    <source>
        <dbReference type="ARBA" id="ARBA00022452"/>
    </source>
</evidence>
<dbReference type="InterPro" id="IPR051544">
    <property type="entry name" value="TPS_OM_transporter"/>
</dbReference>
<dbReference type="InterPro" id="IPR013686">
    <property type="entry name" value="Polypept-transport_assoc_ShlB"/>
</dbReference>
<evidence type="ECO:0000313" key="12">
    <source>
        <dbReference type="Proteomes" id="UP000319722"/>
    </source>
</evidence>
<dbReference type="GO" id="GO:0098046">
    <property type="term" value="C:type V protein secretion system complex"/>
    <property type="evidence" value="ECO:0007669"/>
    <property type="project" value="TreeGrafter"/>
</dbReference>
<name>A0A561C8L7_9BURK</name>
<keyword evidence="3" id="KW-0813">Transport</keyword>
<dbReference type="GO" id="GO:0046819">
    <property type="term" value="P:protein secretion by the type V secretion system"/>
    <property type="evidence" value="ECO:0007669"/>
    <property type="project" value="TreeGrafter"/>
</dbReference>
<dbReference type="InterPro" id="IPR005565">
    <property type="entry name" value="Hemolysn_activator_HlyB_C"/>
</dbReference>
<dbReference type="PANTHER" id="PTHR34597">
    <property type="entry name" value="SLR1661 PROTEIN"/>
    <property type="match status" value="1"/>
</dbReference>
<dbReference type="EMBL" id="VIVL01000003">
    <property type="protein sequence ID" value="TWD87300.1"/>
    <property type="molecule type" value="Genomic_DNA"/>
</dbReference>
<keyword evidence="9" id="KW-0732">Signal</keyword>
<feature type="domain" description="POTRA" evidence="10">
    <location>
        <begin position="82"/>
        <end position="157"/>
    </location>
</feature>
<feature type="chain" id="PRO_5021954287" evidence="9">
    <location>
        <begin position="38"/>
        <end position="576"/>
    </location>
</feature>
<dbReference type="Gene3D" id="2.40.160.50">
    <property type="entry name" value="membrane protein fhac: a member of the omp85/tpsb transporter family"/>
    <property type="match status" value="1"/>
</dbReference>
<evidence type="ECO:0000256" key="6">
    <source>
        <dbReference type="ARBA" id="ARBA00022927"/>
    </source>
</evidence>
<keyword evidence="5" id="KW-0812">Transmembrane</keyword>
<evidence type="ECO:0000256" key="3">
    <source>
        <dbReference type="ARBA" id="ARBA00022448"/>
    </source>
</evidence>
<dbReference type="AlphaFoldDB" id="A0A561C8L7"/>
<keyword evidence="7" id="KW-0472">Membrane</keyword>
<evidence type="ECO:0000256" key="8">
    <source>
        <dbReference type="ARBA" id="ARBA00023237"/>
    </source>
</evidence>
<dbReference type="Gene3D" id="3.10.20.310">
    <property type="entry name" value="membrane protein fhac"/>
    <property type="match status" value="1"/>
</dbReference>
<dbReference type="Pfam" id="PF03865">
    <property type="entry name" value="ShlB"/>
    <property type="match status" value="1"/>
</dbReference>
<evidence type="ECO:0000256" key="5">
    <source>
        <dbReference type="ARBA" id="ARBA00022692"/>
    </source>
</evidence>
<accession>A0A561C8L7</accession>
<dbReference type="InterPro" id="IPR034746">
    <property type="entry name" value="POTRA"/>
</dbReference>
<dbReference type="GO" id="GO:0008320">
    <property type="term" value="F:protein transmembrane transporter activity"/>
    <property type="evidence" value="ECO:0007669"/>
    <property type="project" value="TreeGrafter"/>
</dbReference>
<evidence type="ECO:0000256" key="2">
    <source>
        <dbReference type="ARBA" id="ARBA00009055"/>
    </source>
</evidence>
<evidence type="ECO:0000256" key="9">
    <source>
        <dbReference type="SAM" id="SignalP"/>
    </source>
</evidence>
<dbReference type="GO" id="GO:0009279">
    <property type="term" value="C:cell outer membrane"/>
    <property type="evidence" value="ECO:0007669"/>
    <property type="project" value="UniProtKB-SubCell"/>
</dbReference>
<dbReference type="Pfam" id="PF08479">
    <property type="entry name" value="POTRA_2"/>
    <property type="match status" value="1"/>
</dbReference>
<protein>
    <submittedName>
        <fullName evidence="11">Hemolysin activation/secretion protein</fullName>
    </submittedName>
</protein>
<dbReference type="PANTHER" id="PTHR34597:SF1">
    <property type="entry name" value="HEME_HEMOPEXIN TRANSPORTER PROTEIN HUXB"/>
    <property type="match status" value="1"/>
</dbReference>
<evidence type="ECO:0000259" key="10">
    <source>
        <dbReference type="PROSITE" id="PS51779"/>
    </source>
</evidence>
<proteinExistence type="inferred from homology"/>
<evidence type="ECO:0000256" key="7">
    <source>
        <dbReference type="ARBA" id="ARBA00023136"/>
    </source>
</evidence>
<gene>
    <name evidence="11" type="ORF">FB547_103282</name>
</gene>
<feature type="signal peptide" evidence="9">
    <location>
        <begin position="1"/>
        <end position="37"/>
    </location>
</feature>
<keyword evidence="4" id="KW-1134">Transmembrane beta strand</keyword>